<feature type="transmembrane region" description="Helical" evidence="7">
    <location>
        <begin position="21"/>
        <end position="45"/>
    </location>
</feature>
<evidence type="ECO:0000313" key="8">
    <source>
        <dbReference type="EMBL" id="MCP2331964.1"/>
    </source>
</evidence>
<dbReference type="EMBL" id="AUBJ02000001">
    <property type="protein sequence ID" value="MCP2331964.1"/>
    <property type="molecule type" value="Genomic_DNA"/>
</dbReference>
<gene>
    <name evidence="8" type="ORF">G443_002234</name>
</gene>
<feature type="transmembrane region" description="Helical" evidence="7">
    <location>
        <begin position="229"/>
        <end position="250"/>
    </location>
</feature>
<sequence length="427" mass="43835">MSRRSGLVDLRPLAASAAYRRLWVGTSLTSLGHQMTVVAVLFQVWRMTGSPVWTGVVGLASAIPLVLFGVVGGSLADSLDRRTLVRWTTLAQVVVVLGLTGQALVELESLPVLLGLVAAQSAAAALGAPARRTFPVRLLPRDLVSAGIALQHLTFQAAMLLGPAVAGFVIGRWGLTACYAVEAVAFLVSLYAVLRLPSLPPRGAEEHRPGIRSIVEGVRHITRTPVVRGAFGTDLFATLLAMPIALFPVVNEARFGGAPETLGLFLSAVAVGGVAAGLVSGLVTRADRPGLVQSWAAGTWGVALACFGLADPLWLALAMLAVAGAADTVSVVSRAALVQLATPDGLRGRVSSAEHVVGAAGPDLGNARAGVVTGLTSASFALVSGGLLCVVGVLWIGLRNRELRSFRVSERREGTTPAAGAGAGPGT</sequence>
<dbReference type="InterPro" id="IPR010290">
    <property type="entry name" value="TM_effector"/>
</dbReference>
<comment type="subcellular location">
    <subcellularLocation>
        <location evidence="1">Cell inner membrane</location>
        <topology evidence="1">Multi-pass membrane protein</topology>
    </subcellularLocation>
</comment>
<reference evidence="8 9" key="1">
    <citation type="submission" date="2013-07" db="EMBL/GenBank/DDBJ databases">
        <authorList>
            <consortium name="DOE Joint Genome Institute"/>
            <person name="Reeve W."/>
            <person name="Huntemann M."/>
            <person name="Han J."/>
            <person name="Chen A."/>
            <person name="Kyrpides N."/>
            <person name="Mavromatis K."/>
            <person name="Markowitz V."/>
            <person name="Palaniappan K."/>
            <person name="Ivanova N."/>
            <person name="Schaumberg A."/>
            <person name="Pati A."/>
            <person name="Liolios K."/>
            <person name="Nordberg H.P."/>
            <person name="Cantor M.N."/>
            <person name="Hua S.X."/>
            <person name="Woyke T."/>
        </authorList>
    </citation>
    <scope>NUCLEOTIDE SEQUENCE [LARGE SCALE GENOMIC DNA]</scope>
    <source>
        <strain evidence="8 9">DSM 43889</strain>
    </source>
</reference>
<evidence type="ECO:0000256" key="7">
    <source>
        <dbReference type="SAM" id="Phobius"/>
    </source>
</evidence>
<feature type="transmembrane region" description="Helical" evidence="7">
    <location>
        <begin position="262"/>
        <end position="283"/>
    </location>
</feature>
<evidence type="ECO:0000256" key="6">
    <source>
        <dbReference type="ARBA" id="ARBA00023136"/>
    </source>
</evidence>
<feature type="transmembrane region" description="Helical" evidence="7">
    <location>
        <begin position="378"/>
        <end position="398"/>
    </location>
</feature>
<dbReference type="PANTHER" id="PTHR23513:SF9">
    <property type="entry name" value="ENTEROBACTIN EXPORTER ENTS"/>
    <property type="match status" value="1"/>
</dbReference>
<comment type="caution">
    <text evidence="8">The sequence shown here is derived from an EMBL/GenBank/DDBJ whole genome shotgun (WGS) entry which is preliminary data.</text>
</comment>
<keyword evidence="9" id="KW-1185">Reference proteome</keyword>
<dbReference type="PANTHER" id="PTHR23513">
    <property type="entry name" value="INTEGRAL MEMBRANE EFFLUX PROTEIN-RELATED"/>
    <property type="match status" value="1"/>
</dbReference>
<evidence type="ECO:0000256" key="3">
    <source>
        <dbReference type="ARBA" id="ARBA00022475"/>
    </source>
</evidence>
<feature type="transmembrane region" description="Helical" evidence="7">
    <location>
        <begin position="84"/>
        <end position="104"/>
    </location>
</feature>
<keyword evidence="4 7" id="KW-0812">Transmembrane</keyword>
<dbReference type="Pfam" id="PF05977">
    <property type="entry name" value="MFS_3"/>
    <property type="match status" value="1"/>
</dbReference>
<protein>
    <submittedName>
        <fullName evidence="8">Arabinose efflux permease, MFS family</fullName>
    </submittedName>
</protein>
<proteinExistence type="predicted"/>
<dbReference type="CDD" id="cd06173">
    <property type="entry name" value="MFS_MefA_like"/>
    <property type="match status" value="1"/>
</dbReference>
<dbReference type="InterPro" id="IPR036259">
    <property type="entry name" value="MFS_trans_sf"/>
</dbReference>
<accession>A0ABT1JIC7</accession>
<keyword evidence="5 7" id="KW-1133">Transmembrane helix</keyword>
<dbReference type="Gene3D" id="1.20.1250.20">
    <property type="entry name" value="MFS general substrate transporter like domains"/>
    <property type="match status" value="1"/>
</dbReference>
<evidence type="ECO:0000256" key="5">
    <source>
        <dbReference type="ARBA" id="ARBA00022989"/>
    </source>
</evidence>
<reference evidence="8 9" key="2">
    <citation type="submission" date="2022-06" db="EMBL/GenBank/DDBJ databases">
        <title>Genomic Encyclopedia of Type Strains, Phase I: the one thousand microbial genomes (KMG-I) project.</title>
        <authorList>
            <person name="Kyrpides N."/>
        </authorList>
    </citation>
    <scope>NUCLEOTIDE SEQUENCE [LARGE SCALE GENOMIC DNA]</scope>
    <source>
        <strain evidence="8 9">DSM 43889</strain>
    </source>
</reference>
<evidence type="ECO:0000256" key="2">
    <source>
        <dbReference type="ARBA" id="ARBA00022448"/>
    </source>
</evidence>
<organism evidence="8 9">
    <name type="scientific">Actinoalloteichus caeruleus DSM 43889</name>
    <dbReference type="NCBI Taxonomy" id="1120930"/>
    <lineage>
        <taxon>Bacteria</taxon>
        <taxon>Bacillati</taxon>
        <taxon>Actinomycetota</taxon>
        <taxon>Actinomycetes</taxon>
        <taxon>Pseudonocardiales</taxon>
        <taxon>Pseudonocardiaceae</taxon>
        <taxon>Actinoalloteichus</taxon>
        <taxon>Actinoalloteichus cyanogriseus</taxon>
    </lineage>
</organism>
<keyword evidence="6 7" id="KW-0472">Membrane</keyword>
<feature type="transmembrane region" description="Helical" evidence="7">
    <location>
        <begin position="142"/>
        <end position="161"/>
    </location>
</feature>
<dbReference type="RefSeq" id="WP_051313236.1">
    <property type="nucleotide sequence ID" value="NZ_AUBJ02000001.1"/>
</dbReference>
<evidence type="ECO:0000256" key="4">
    <source>
        <dbReference type="ARBA" id="ARBA00022692"/>
    </source>
</evidence>
<keyword evidence="3" id="KW-1003">Cell membrane</keyword>
<name>A0ABT1JIC7_ACTCY</name>
<feature type="transmembrane region" description="Helical" evidence="7">
    <location>
        <begin position="295"/>
        <end position="323"/>
    </location>
</feature>
<evidence type="ECO:0000256" key="1">
    <source>
        <dbReference type="ARBA" id="ARBA00004429"/>
    </source>
</evidence>
<dbReference type="Proteomes" id="UP000791080">
    <property type="component" value="Unassembled WGS sequence"/>
</dbReference>
<keyword evidence="2" id="KW-0813">Transport</keyword>
<evidence type="ECO:0000313" key="9">
    <source>
        <dbReference type="Proteomes" id="UP000791080"/>
    </source>
</evidence>
<dbReference type="SUPFAM" id="SSF103473">
    <property type="entry name" value="MFS general substrate transporter"/>
    <property type="match status" value="1"/>
</dbReference>
<feature type="transmembrane region" description="Helical" evidence="7">
    <location>
        <begin position="51"/>
        <end position="72"/>
    </location>
</feature>